<evidence type="ECO:0000256" key="2">
    <source>
        <dbReference type="ARBA" id="ARBA00023125"/>
    </source>
</evidence>
<dbReference type="Proteomes" id="UP000001953">
    <property type="component" value="Chromosome"/>
</dbReference>
<evidence type="ECO:0000313" key="7">
    <source>
        <dbReference type="EMBL" id="ABE64550.1"/>
    </source>
</evidence>
<evidence type="ECO:0000256" key="5">
    <source>
        <dbReference type="PROSITE-ProRule" id="PRU10137"/>
    </source>
</evidence>
<dbReference type="InterPro" id="IPR006118">
    <property type="entry name" value="Recombinase_CS"/>
</dbReference>
<evidence type="ECO:0000313" key="8">
    <source>
        <dbReference type="Proteomes" id="UP000001953"/>
    </source>
</evidence>
<dbReference type="PROSITE" id="PS51736">
    <property type="entry name" value="RECOMBINASES_3"/>
    <property type="match status" value="1"/>
</dbReference>
<evidence type="ECO:0000259" key="6">
    <source>
        <dbReference type="PROSITE" id="PS51736"/>
    </source>
</evidence>
<dbReference type="Pfam" id="PF00239">
    <property type="entry name" value="Resolvase"/>
    <property type="match status" value="1"/>
</dbReference>
<dbReference type="eggNOG" id="COG1961">
    <property type="taxonomic scope" value="Bacteria"/>
</dbReference>
<organism evidence="7 8">
    <name type="scientific">Nitrobacter hamburgensis (strain DSM 10229 / NCIMB 13809 / X14)</name>
    <dbReference type="NCBI Taxonomy" id="323097"/>
    <lineage>
        <taxon>Bacteria</taxon>
        <taxon>Pseudomonadati</taxon>
        <taxon>Pseudomonadota</taxon>
        <taxon>Alphaproteobacteria</taxon>
        <taxon>Hyphomicrobiales</taxon>
        <taxon>Nitrobacteraceae</taxon>
        <taxon>Nitrobacter</taxon>
    </lineage>
</organism>
<dbReference type="STRING" id="323097.Nham_3847"/>
<dbReference type="Gene3D" id="1.10.10.60">
    <property type="entry name" value="Homeodomain-like"/>
    <property type="match status" value="1"/>
</dbReference>
<dbReference type="GO" id="GO:0003677">
    <property type="term" value="F:DNA binding"/>
    <property type="evidence" value="ECO:0007669"/>
    <property type="project" value="UniProtKB-KW"/>
</dbReference>
<dbReference type="Pfam" id="PF13936">
    <property type="entry name" value="HTH_38"/>
    <property type="match status" value="1"/>
</dbReference>
<dbReference type="CDD" id="cd03768">
    <property type="entry name" value="SR_ResInv"/>
    <property type="match status" value="1"/>
</dbReference>
<dbReference type="PROSITE" id="PS00398">
    <property type="entry name" value="RECOMBINASES_2"/>
    <property type="match status" value="1"/>
</dbReference>
<feature type="domain" description="Resolvase/invertase-type recombinase catalytic" evidence="6">
    <location>
        <begin position="1"/>
        <end position="135"/>
    </location>
</feature>
<dbReference type="GO" id="GO:0015074">
    <property type="term" value="P:DNA integration"/>
    <property type="evidence" value="ECO:0007669"/>
    <property type="project" value="UniProtKB-KW"/>
</dbReference>
<keyword evidence="1" id="KW-0229">DNA integration</keyword>
<dbReference type="InterPro" id="IPR036162">
    <property type="entry name" value="Resolvase-like_N_sf"/>
</dbReference>
<name>Q1QGU7_NITHX</name>
<dbReference type="PANTHER" id="PTHR30461:SF2">
    <property type="entry name" value="SERINE RECOMBINASE PINE-RELATED"/>
    <property type="match status" value="1"/>
</dbReference>
<dbReference type="AlphaFoldDB" id="Q1QGU7"/>
<dbReference type="KEGG" id="nha:Nham_3847"/>
<keyword evidence="3" id="KW-0233">DNA recombination</keyword>
<dbReference type="InterPro" id="IPR025246">
    <property type="entry name" value="IS30-like_HTH"/>
</dbReference>
<evidence type="ECO:0000256" key="4">
    <source>
        <dbReference type="PIRSR" id="PIRSR606118-50"/>
    </source>
</evidence>
<dbReference type="HOGENOM" id="CLU_010686_8_2_5"/>
<keyword evidence="8" id="KW-1185">Reference proteome</keyword>
<dbReference type="InterPro" id="IPR050639">
    <property type="entry name" value="SSR_resolvase"/>
</dbReference>
<evidence type="ECO:0000256" key="3">
    <source>
        <dbReference type="ARBA" id="ARBA00023172"/>
    </source>
</evidence>
<accession>Q1QGU7</accession>
<sequence length="191" mass="21076">MKYGYARVSTSEQDHAGQVDALKSAGAVKVFSEKISGVLAVRPQLARAIAALDPGDVLIVTRIDRLARSSRDLLNIVHQIEKKKATFRSLAEPWANTDTPQASAMLTILAAVAQLERAFILARTKDGRDRAKTLGRKFGPKYKLNQEQITHAIDLQREGRGLREIATLLGCHASTVSRTLQRHKPEEEEIA</sequence>
<dbReference type="SUPFAM" id="SSF53041">
    <property type="entry name" value="Resolvase-like"/>
    <property type="match status" value="1"/>
</dbReference>
<protein>
    <submittedName>
        <fullName evidence="7">Resolvase-like protein</fullName>
    </submittedName>
</protein>
<gene>
    <name evidence="7" type="ordered locus">Nham_3847</name>
</gene>
<dbReference type="Gene3D" id="3.40.50.1390">
    <property type="entry name" value="Resolvase, N-terminal catalytic domain"/>
    <property type="match status" value="1"/>
</dbReference>
<proteinExistence type="predicted"/>
<feature type="active site" description="O-(5'-phospho-DNA)-serine intermediate" evidence="4 5">
    <location>
        <position position="9"/>
    </location>
</feature>
<dbReference type="PROSITE" id="PS00397">
    <property type="entry name" value="RECOMBINASES_1"/>
    <property type="match status" value="1"/>
</dbReference>
<dbReference type="GO" id="GO:0000150">
    <property type="term" value="F:DNA strand exchange activity"/>
    <property type="evidence" value="ECO:0007669"/>
    <property type="project" value="InterPro"/>
</dbReference>
<dbReference type="PANTHER" id="PTHR30461">
    <property type="entry name" value="DNA-INVERTASE FROM LAMBDOID PROPHAGE"/>
    <property type="match status" value="1"/>
</dbReference>
<reference evidence="7 8" key="1">
    <citation type="submission" date="2006-03" db="EMBL/GenBank/DDBJ databases">
        <title>Complete sequence of chromosome of Nitrobacter hamburgensis X14.</title>
        <authorList>
            <consortium name="US DOE Joint Genome Institute"/>
            <person name="Copeland A."/>
            <person name="Lucas S."/>
            <person name="Lapidus A."/>
            <person name="Barry K."/>
            <person name="Detter J.C."/>
            <person name="Glavina del Rio T."/>
            <person name="Hammon N."/>
            <person name="Israni S."/>
            <person name="Dalin E."/>
            <person name="Tice H."/>
            <person name="Pitluck S."/>
            <person name="Chain P."/>
            <person name="Malfatti S."/>
            <person name="Shin M."/>
            <person name="Vergez L."/>
            <person name="Schmutz J."/>
            <person name="Larimer F."/>
            <person name="Land M."/>
            <person name="Hauser L."/>
            <person name="Kyrpides N."/>
            <person name="Ivanova N."/>
            <person name="Ward B."/>
            <person name="Arp D."/>
            <person name="Klotz M."/>
            <person name="Stein L."/>
            <person name="O'Mullan G."/>
            <person name="Starkenburg S."/>
            <person name="Sayavedra L."/>
            <person name="Poret-Peterson A.T."/>
            <person name="Gentry M.E."/>
            <person name="Bruce D."/>
            <person name="Richardson P."/>
        </authorList>
    </citation>
    <scope>NUCLEOTIDE SEQUENCE [LARGE SCALE GENOMIC DNA]</scope>
    <source>
        <strain evidence="8">DSM 10229 / NCIMB 13809 / X14</strain>
    </source>
</reference>
<dbReference type="InterPro" id="IPR006119">
    <property type="entry name" value="Resolv_N"/>
</dbReference>
<dbReference type="OrthoDB" id="9800103at2"/>
<evidence type="ECO:0000256" key="1">
    <source>
        <dbReference type="ARBA" id="ARBA00022908"/>
    </source>
</evidence>
<dbReference type="RefSeq" id="WP_011512182.1">
    <property type="nucleotide sequence ID" value="NC_007964.1"/>
</dbReference>
<keyword evidence="2" id="KW-0238">DNA-binding</keyword>
<dbReference type="SMART" id="SM00857">
    <property type="entry name" value="Resolvase"/>
    <property type="match status" value="1"/>
</dbReference>
<dbReference type="EMBL" id="CP000319">
    <property type="protein sequence ID" value="ABE64550.1"/>
    <property type="molecule type" value="Genomic_DNA"/>
</dbReference>